<keyword evidence="3" id="KW-0788">Thiol protease</keyword>
<dbReference type="InterPro" id="IPR044613">
    <property type="entry name" value="Nep1/2-like"/>
</dbReference>
<sequence length="991" mass="110569">MQEQSWLRQQSDNVPANETGFEPQPQVHGNIQRTDMGISMRIPPQSHLRNSRLGSTRPTASSEPPPVARAKNNKGRVLWSRIKSAVAKVSSEGGRGEKSSYGSASGVVYSEIRKDFGKRACPSAGSDLHPQDERPIKRFAVAGQHEQFTAEGNNSASLNRLPQSRILLHPYPDDARIIEGLKEDSLRNLGPDSTSEQKKIVRNVASHQRKFSDWLQTKEKGSITSRLNGSDQLQRSLQADHAQFTAEGNNFASLNRLRQYVGAEPQSRILLHPYPDDAEIIHSFLTEQLSKGANRKTVTSQASHRRKFSDWLQTKEKGSITSRLSGCDQQRKLLRADYKTFSKTAGQISMSFTRLQQHLEGLRTEPKSHASLHPYPDDTRLIEDRLKDELHKLGPVSTPEQRKLVQNVASRQRKFSDWLQTKEKGSITSRLSGSDQLQRSLQADHAKFTAEGNKSAGLDRLRRYVGAEPQSRIMFHPYPDDARIIEGLKEDSLRNLGPDSTSGQKKSVQNAASHQRRFSDWLQTNNKGSIASRLNGSDRQRKLLRADYKTFSKTAGQMSMSFTRLQQYLEGLRTEPKSHASLHPYPDDTRLIEDRLKDELHKLGPVSTPEQRKLVQNVASHQRKFSDWLQTKEKGSSGSDQLQRSLQADHAQFTAEGNNSASLDRLAQYLQVVDANEALGLQELPATPSEGAWDLLRELWSSAQPDQPREMRDDAQSAPVSSPAARPTLFMAPSGAPQELEDIGYSEGFQDSFQGELYSVTWGPERPRNAQLIDHPRTSSASGAQIGALDPTSSHDGSGRVLGLTEWLSDDHINRDYELLGHDLLRNNPYLAARTRFVDPLVSQLLREGESSAAELTFGRIIGGQNGSDKADFLFLPVNNASAAGHNRHGTHWSLLLVDRRDRKRPLAYHYDSYGGLNSEPAAILAGRLNASIQDASIGQQTNPYDCGVFVLAGTRALVERLAQGREDIAHLDNLRPDRQALRSRLRTHPG</sequence>
<dbReference type="PANTHER" id="PTHR46468">
    <property type="entry name" value="SENTRIN-SPECIFIC PROTEASE 8"/>
    <property type="match status" value="1"/>
</dbReference>
<feature type="compositionally biased region" description="Polar residues" evidence="4">
    <location>
        <begin position="52"/>
        <end position="62"/>
    </location>
</feature>
<evidence type="ECO:0000256" key="1">
    <source>
        <dbReference type="ARBA" id="ARBA00022670"/>
    </source>
</evidence>
<dbReference type="PANTHER" id="PTHR46468:SF1">
    <property type="entry name" value="SENTRIN-SPECIFIC PROTEASE 8"/>
    <property type="match status" value="1"/>
</dbReference>
<dbReference type="Gene3D" id="3.40.395.10">
    <property type="entry name" value="Adenoviral Proteinase, Chain A"/>
    <property type="match status" value="1"/>
</dbReference>
<comment type="caution">
    <text evidence="6">The sequence shown here is derived from an EMBL/GenBank/DDBJ whole genome shotgun (WGS) entry which is preliminary data.</text>
</comment>
<evidence type="ECO:0000256" key="4">
    <source>
        <dbReference type="SAM" id="MobiDB-lite"/>
    </source>
</evidence>
<evidence type="ECO:0000313" key="7">
    <source>
        <dbReference type="Proteomes" id="UP000558284"/>
    </source>
</evidence>
<dbReference type="GO" id="GO:0006508">
    <property type="term" value="P:proteolysis"/>
    <property type="evidence" value="ECO:0007669"/>
    <property type="project" value="UniProtKB-KW"/>
</dbReference>
<keyword evidence="2" id="KW-0378">Hydrolase</keyword>
<dbReference type="Pfam" id="PF02902">
    <property type="entry name" value="Peptidase_C48"/>
    <property type="match status" value="1"/>
</dbReference>
<evidence type="ECO:0000313" key="6">
    <source>
        <dbReference type="EMBL" id="MBA1142409.1"/>
    </source>
</evidence>
<feature type="region of interest" description="Disordered" evidence="4">
    <location>
        <begin position="493"/>
        <end position="535"/>
    </location>
</feature>
<evidence type="ECO:0000256" key="3">
    <source>
        <dbReference type="ARBA" id="ARBA00022807"/>
    </source>
</evidence>
<feature type="compositionally biased region" description="Polar residues" evidence="4">
    <location>
        <begin position="636"/>
        <end position="645"/>
    </location>
</feature>
<dbReference type="GO" id="GO:0000338">
    <property type="term" value="P:protein deneddylation"/>
    <property type="evidence" value="ECO:0007669"/>
    <property type="project" value="TreeGrafter"/>
</dbReference>
<feature type="region of interest" description="Disordered" evidence="4">
    <location>
        <begin position="1"/>
        <end position="75"/>
    </location>
</feature>
<accession>A0A838B8V9</accession>
<dbReference type="InterPro" id="IPR003653">
    <property type="entry name" value="Peptidase_C48_C"/>
</dbReference>
<dbReference type="GO" id="GO:0008234">
    <property type="term" value="F:cysteine-type peptidase activity"/>
    <property type="evidence" value="ECO:0007669"/>
    <property type="project" value="UniProtKB-KW"/>
</dbReference>
<dbReference type="PROSITE" id="PS50600">
    <property type="entry name" value="ULP_PROTEASE"/>
    <property type="match status" value="1"/>
</dbReference>
<keyword evidence="1" id="KW-0645">Protease</keyword>
<evidence type="ECO:0000256" key="2">
    <source>
        <dbReference type="ARBA" id="ARBA00022801"/>
    </source>
</evidence>
<dbReference type="EMBL" id="JACDTY010000009">
    <property type="protein sequence ID" value="MBA1142409.1"/>
    <property type="molecule type" value="Genomic_DNA"/>
</dbReference>
<feature type="compositionally biased region" description="Polar residues" evidence="4">
    <location>
        <begin position="498"/>
        <end position="513"/>
    </location>
</feature>
<dbReference type="GO" id="GO:0019784">
    <property type="term" value="F:deNEDDylase activity"/>
    <property type="evidence" value="ECO:0007669"/>
    <property type="project" value="InterPro"/>
</dbReference>
<keyword evidence="7" id="KW-1185">Reference proteome</keyword>
<gene>
    <name evidence="6" type="ORF">H0241_19385</name>
</gene>
<feature type="compositionally biased region" description="Polar residues" evidence="4">
    <location>
        <begin position="1"/>
        <end position="16"/>
    </location>
</feature>
<feature type="region of interest" description="Disordered" evidence="4">
    <location>
        <begin position="777"/>
        <end position="797"/>
    </location>
</feature>
<evidence type="ECO:0000259" key="5">
    <source>
        <dbReference type="PROSITE" id="PS50600"/>
    </source>
</evidence>
<dbReference type="InterPro" id="IPR038765">
    <property type="entry name" value="Papain-like_cys_pep_sf"/>
</dbReference>
<dbReference type="RefSeq" id="WP_181059217.1">
    <property type="nucleotide sequence ID" value="NZ_JACDTY010000009.1"/>
</dbReference>
<organism evidence="6 7">
    <name type="scientific">Mesorhizobium neociceri</name>
    <dbReference type="NCBI Taxonomy" id="1307853"/>
    <lineage>
        <taxon>Bacteria</taxon>
        <taxon>Pseudomonadati</taxon>
        <taxon>Pseudomonadota</taxon>
        <taxon>Alphaproteobacteria</taxon>
        <taxon>Hyphomicrobiales</taxon>
        <taxon>Phyllobacteriaceae</taxon>
        <taxon>Mesorhizobium</taxon>
    </lineage>
</organism>
<feature type="compositionally biased region" description="Polar residues" evidence="4">
    <location>
        <begin position="521"/>
        <end position="535"/>
    </location>
</feature>
<dbReference type="Proteomes" id="UP000558284">
    <property type="component" value="Unassembled WGS sequence"/>
</dbReference>
<reference evidence="6 7" key="1">
    <citation type="submission" date="2020-07" db="EMBL/GenBank/DDBJ databases">
        <title>Definition of the novel symbiovar canariense within Mesorhizobium novociceri, a new species of genus Mesorhizobium nodulating Cicer canariense in the Caldera de Taburiente National Park (La Palma, Canary Islands).</title>
        <authorList>
            <person name="Leon-Barrios M."/>
            <person name="Perez-Yepez J."/>
            <person name="Flores-Felix J.D."/>
            <person name="Ramirez-Baena M.H."/>
            <person name="Pulido-Suarez L."/>
            <person name="Igual J.M."/>
            <person name="Velazquez E."/>
            <person name="Peix A."/>
        </authorList>
    </citation>
    <scope>NUCLEOTIDE SEQUENCE [LARGE SCALE GENOMIC DNA]</scope>
    <source>
        <strain evidence="6 7">CCANP35</strain>
    </source>
</reference>
<feature type="domain" description="Ubiquitin-like protease family profile" evidence="5">
    <location>
        <begin position="779"/>
        <end position="958"/>
    </location>
</feature>
<feature type="compositionally biased region" description="Basic and acidic residues" evidence="4">
    <location>
        <begin position="625"/>
        <end position="635"/>
    </location>
</feature>
<protein>
    <recommendedName>
        <fullName evidence="5">Ubiquitin-like protease family profile domain-containing protein</fullName>
    </recommendedName>
</protein>
<feature type="region of interest" description="Disordered" evidence="4">
    <location>
        <begin position="704"/>
        <end position="735"/>
    </location>
</feature>
<dbReference type="AlphaFoldDB" id="A0A838B8V9"/>
<proteinExistence type="predicted"/>
<name>A0A838B8V9_9HYPH</name>
<feature type="region of interest" description="Disordered" evidence="4">
    <location>
        <begin position="625"/>
        <end position="645"/>
    </location>
</feature>
<dbReference type="SUPFAM" id="SSF54001">
    <property type="entry name" value="Cysteine proteinases"/>
    <property type="match status" value="1"/>
</dbReference>